<protein>
    <recommendedName>
        <fullName evidence="2">Lipocalin-like domain-containing protein</fullName>
    </recommendedName>
</protein>
<reference evidence="1" key="1">
    <citation type="journal article" date="2015" name="Nature">
        <title>Complex archaea that bridge the gap between prokaryotes and eukaryotes.</title>
        <authorList>
            <person name="Spang A."/>
            <person name="Saw J.H."/>
            <person name="Jorgensen S.L."/>
            <person name="Zaremba-Niedzwiedzka K."/>
            <person name="Martijn J."/>
            <person name="Lind A.E."/>
            <person name="van Eijk R."/>
            <person name="Schleper C."/>
            <person name="Guy L."/>
            <person name="Ettema T.J."/>
        </authorList>
    </citation>
    <scope>NUCLEOTIDE SEQUENCE</scope>
</reference>
<dbReference type="AlphaFoldDB" id="A0A0F9Q1Q2"/>
<gene>
    <name evidence="1" type="ORF">LCGC14_1149080</name>
</gene>
<name>A0A0F9Q1Q2_9ZZZZ</name>
<evidence type="ECO:0000313" key="1">
    <source>
        <dbReference type="EMBL" id="KKM99317.1"/>
    </source>
</evidence>
<dbReference type="PROSITE" id="PS51257">
    <property type="entry name" value="PROKAR_LIPOPROTEIN"/>
    <property type="match status" value="1"/>
</dbReference>
<proteinExistence type="predicted"/>
<sequence length="126" mass="14100">MKKIIILILTIGIFSSCSNDDDNTTLNINGEYIGTFQRDDNIANVEIEFANGTFLGNSIGEGYSIPIYHGEYSINNSIIVFDNKQLILPAIYDPSTLLNGKWNFTFDGNMLTMQKSNGDKYTLTKK</sequence>
<organism evidence="1">
    <name type="scientific">marine sediment metagenome</name>
    <dbReference type="NCBI Taxonomy" id="412755"/>
    <lineage>
        <taxon>unclassified sequences</taxon>
        <taxon>metagenomes</taxon>
        <taxon>ecological metagenomes</taxon>
    </lineage>
</organism>
<evidence type="ECO:0008006" key="2">
    <source>
        <dbReference type="Google" id="ProtNLM"/>
    </source>
</evidence>
<dbReference type="EMBL" id="LAZR01005511">
    <property type="protein sequence ID" value="KKM99317.1"/>
    <property type="molecule type" value="Genomic_DNA"/>
</dbReference>
<accession>A0A0F9Q1Q2</accession>
<comment type="caution">
    <text evidence="1">The sequence shown here is derived from an EMBL/GenBank/DDBJ whole genome shotgun (WGS) entry which is preliminary data.</text>
</comment>